<dbReference type="InterPro" id="IPR046347">
    <property type="entry name" value="bZIP_sf"/>
</dbReference>
<evidence type="ECO:0000256" key="3">
    <source>
        <dbReference type="ARBA" id="ARBA00023015"/>
    </source>
</evidence>
<evidence type="ECO:0000256" key="8">
    <source>
        <dbReference type="SAM" id="MobiDB-lite"/>
    </source>
</evidence>
<evidence type="ECO:0000256" key="7">
    <source>
        <dbReference type="ARBA" id="ARBA00023242"/>
    </source>
</evidence>
<dbReference type="Gene3D" id="1.20.5.170">
    <property type="match status" value="1"/>
</dbReference>
<feature type="domain" description="BZIP" evidence="9">
    <location>
        <begin position="51"/>
        <end position="114"/>
    </location>
</feature>
<dbReference type="InterPro" id="IPR044280">
    <property type="entry name" value="Hac1/HY5"/>
</dbReference>
<accession>A0ABP9YNC1</accession>
<proteinExistence type="inferred from homology"/>
<dbReference type="PROSITE" id="PS00036">
    <property type="entry name" value="BZIP_BASIC"/>
    <property type="match status" value="1"/>
</dbReference>
<keyword evidence="5" id="KW-0804">Transcription</keyword>
<evidence type="ECO:0000256" key="5">
    <source>
        <dbReference type="ARBA" id="ARBA00023163"/>
    </source>
</evidence>
<evidence type="ECO:0000256" key="2">
    <source>
        <dbReference type="ARBA" id="ARBA00007163"/>
    </source>
</evidence>
<keyword evidence="3" id="KW-0805">Transcription regulation</keyword>
<organism evidence="10 11">
    <name type="scientific">Mucor flavus</name>
    <dbReference type="NCBI Taxonomy" id="439312"/>
    <lineage>
        <taxon>Eukaryota</taxon>
        <taxon>Fungi</taxon>
        <taxon>Fungi incertae sedis</taxon>
        <taxon>Mucoromycota</taxon>
        <taxon>Mucoromycotina</taxon>
        <taxon>Mucoromycetes</taxon>
        <taxon>Mucorales</taxon>
        <taxon>Mucorineae</taxon>
        <taxon>Mucoraceae</taxon>
        <taxon>Mucor</taxon>
    </lineage>
</organism>
<dbReference type="Proteomes" id="UP001473302">
    <property type="component" value="Unassembled WGS sequence"/>
</dbReference>
<keyword evidence="11" id="KW-1185">Reference proteome</keyword>
<dbReference type="InterPro" id="IPR004827">
    <property type="entry name" value="bZIP"/>
</dbReference>
<comment type="similarity">
    <text evidence="2">Belongs to the bZIP family.</text>
</comment>
<evidence type="ECO:0000259" key="9">
    <source>
        <dbReference type="PROSITE" id="PS50217"/>
    </source>
</evidence>
<evidence type="ECO:0000256" key="6">
    <source>
        <dbReference type="ARBA" id="ARBA00023230"/>
    </source>
</evidence>
<dbReference type="Pfam" id="PF00170">
    <property type="entry name" value="bZIP_1"/>
    <property type="match status" value="1"/>
</dbReference>
<evidence type="ECO:0000256" key="4">
    <source>
        <dbReference type="ARBA" id="ARBA00023125"/>
    </source>
</evidence>
<dbReference type="EMBL" id="BAABUK010000003">
    <property type="protein sequence ID" value="GAA5808356.1"/>
    <property type="molecule type" value="Genomic_DNA"/>
</dbReference>
<keyword evidence="7" id="KW-0539">Nucleus</keyword>
<feature type="region of interest" description="Disordered" evidence="8">
    <location>
        <begin position="1"/>
        <end position="94"/>
    </location>
</feature>
<dbReference type="PROSITE" id="PS50217">
    <property type="entry name" value="BZIP"/>
    <property type="match status" value="1"/>
</dbReference>
<name>A0ABP9YNC1_9FUNG</name>
<evidence type="ECO:0000313" key="11">
    <source>
        <dbReference type="Proteomes" id="UP001473302"/>
    </source>
</evidence>
<feature type="compositionally biased region" description="Low complexity" evidence="8">
    <location>
        <begin position="17"/>
        <end position="40"/>
    </location>
</feature>
<gene>
    <name evidence="10" type="ORF">MFLAVUS_001747</name>
</gene>
<protein>
    <recommendedName>
        <fullName evidence="9">BZIP domain-containing protein</fullName>
    </recommendedName>
</protein>
<keyword evidence="6" id="KW-0834">Unfolded protein response</keyword>
<dbReference type="SUPFAM" id="SSF57959">
    <property type="entry name" value="Leucine zipper domain"/>
    <property type="match status" value="1"/>
</dbReference>
<feature type="compositionally biased region" description="Basic and acidic residues" evidence="8">
    <location>
        <begin position="67"/>
        <end position="94"/>
    </location>
</feature>
<comment type="subcellular location">
    <subcellularLocation>
        <location evidence="1">Nucleus</location>
    </subcellularLocation>
</comment>
<dbReference type="PANTHER" id="PTHR46714:SF6">
    <property type="entry name" value="TRANSCRIPTIONAL ACTIVATOR HAC1"/>
    <property type="match status" value="1"/>
</dbReference>
<dbReference type="PANTHER" id="PTHR46714">
    <property type="entry name" value="TRANSCRIPTIONAL ACTIVATOR HAC1"/>
    <property type="match status" value="1"/>
</dbReference>
<keyword evidence="4" id="KW-0238">DNA-binding</keyword>
<reference evidence="10 11" key="1">
    <citation type="submission" date="2024-04" db="EMBL/GenBank/DDBJ databases">
        <title>genome sequences of Mucor flavus KT1a and Helicostylum pulchrum KT1b strains isolated from the surface of a dry-aged beef.</title>
        <authorList>
            <person name="Toyotome T."/>
            <person name="Hosono M."/>
            <person name="Torimaru M."/>
            <person name="Fukuda K."/>
            <person name="Mikami N."/>
        </authorList>
    </citation>
    <scope>NUCLEOTIDE SEQUENCE [LARGE SCALE GENOMIC DNA]</scope>
    <source>
        <strain evidence="10 11">KT1a</strain>
    </source>
</reference>
<feature type="compositionally biased region" description="Basic and acidic residues" evidence="8">
    <location>
        <begin position="45"/>
        <end position="59"/>
    </location>
</feature>
<evidence type="ECO:0000256" key="1">
    <source>
        <dbReference type="ARBA" id="ARBA00004123"/>
    </source>
</evidence>
<dbReference type="SMART" id="SM00338">
    <property type="entry name" value="BRLZ"/>
    <property type="match status" value="1"/>
</dbReference>
<comment type="caution">
    <text evidence="10">The sequence shown here is derived from an EMBL/GenBank/DDBJ whole genome shotgun (WGS) entry which is preliminary data.</text>
</comment>
<evidence type="ECO:0000313" key="10">
    <source>
        <dbReference type="EMBL" id="GAA5808356.1"/>
    </source>
</evidence>
<sequence>MDPLVSPLSMPQKRQASFSSASSVSSESEQYSSSESIVSLKKSRLSLDDKDQKTKERILRNRAAAQESRDKKRRYVSDLESTNKKLAQENDKTNKRVKTLEEQNAVLNSQLEAFTRQLANLQAQIKFNATTPILFHDFCDSARIAKKEGLKGYNVKKKRSIMSEAVKPVESTKQRRNLLLPSPMLSPSFSSDEESVYSTQDFQLDELFDWEGQQVGN</sequence>